<accession>A0ABP3TCN2</accession>
<dbReference type="PANTHER" id="PTHR30409:SF1">
    <property type="entry name" value="CARBAMATE KINASE-RELATED"/>
    <property type="match status" value="1"/>
</dbReference>
<evidence type="ECO:0000256" key="5">
    <source>
        <dbReference type="PIRNR" id="PIRNR000723"/>
    </source>
</evidence>
<evidence type="ECO:0000259" key="6">
    <source>
        <dbReference type="Pfam" id="PF00696"/>
    </source>
</evidence>
<dbReference type="Gene3D" id="3.40.1160.10">
    <property type="entry name" value="Acetylglutamate kinase-like"/>
    <property type="match status" value="1"/>
</dbReference>
<keyword evidence="8" id="KW-1185">Reference proteome</keyword>
<name>A0ABP3TCN2_9GAMM</name>
<dbReference type="PIRSF" id="PIRSF000723">
    <property type="entry name" value="Carbamate_kin"/>
    <property type="match status" value="1"/>
</dbReference>
<protein>
    <recommendedName>
        <fullName evidence="4 5">Carbamate kinase</fullName>
    </recommendedName>
</protein>
<dbReference type="InterPro" id="IPR036393">
    <property type="entry name" value="AceGlu_kinase-like_sf"/>
</dbReference>
<keyword evidence="3 5" id="KW-0418">Kinase</keyword>
<dbReference type="SUPFAM" id="SSF53633">
    <property type="entry name" value="Carbamate kinase-like"/>
    <property type="match status" value="1"/>
</dbReference>
<evidence type="ECO:0000256" key="3">
    <source>
        <dbReference type="ARBA" id="ARBA00022777"/>
    </source>
</evidence>
<organism evidence="7 8">
    <name type="scientific">Marinobacterium maritimum</name>
    <dbReference type="NCBI Taxonomy" id="500162"/>
    <lineage>
        <taxon>Bacteria</taxon>
        <taxon>Pseudomonadati</taxon>
        <taxon>Pseudomonadota</taxon>
        <taxon>Gammaproteobacteria</taxon>
        <taxon>Oceanospirillales</taxon>
        <taxon>Oceanospirillaceae</taxon>
        <taxon>Marinobacterium</taxon>
    </lineage>
</organism>
<dbReference type="Proteomes" id="UP001499915">
    <property type="component" value="Unassembled WGS sequence"/>
</dbReference>
<dbReference type="CDD" id="cd04235">
    <property type="entry name" value="AAK_CK"/>
    <property type="match status" value="1"/>
</dbReference>
<comment type="similarity">
    <text evidence="1 5">Belongs to the carbamate kinase family.</text>
</comment>
<evidence type="ECO:0000256" key="2">
    <source>
        <dbReference type="ARBA" id="ARBA00022679"/>
    </source>
</evidence>
<dbReference type="Pfam" id="PF00696">
    <property type="entry name" value="AA_kinase"/>
    <property type="match status" value="1"/>
</dbReference>
<dbReference type="NCBIfam" id="NF009008">
    <property type="entry name" value="PRK12354.1"/>
    <property type="match status" value="1"/>
</dbReference>
<dbReference type="GO" id="GO:0016301">
    <property type="term" value="F:kinase activity"/>
    <property type="evidence" value="ECO:0007669"/>
    <property type="project" value="UniProtKB-KW"/>
</dbReference>
<feature type="domain" description="Aspartate/glutamate/uridylate kinase" evidence="6">
    <location>
        <begin position="1"/>
        <end position="275"/>
    </location>
</feature>
<sequence>MLTVIALGGNALLQRGEPLTADNQRHNVGLAADAMAPLAPRRQLVITHGNGPQVGLLALQALAAPDSGTYPLDILDAETEGMIGYLIEQELQNRLPSEQQCVTLLTQIEVDPCDAAFYNPNKPIGPVYECAEAARLARERGWAVALDGPHYRRVVPSPRPVRILELPVIQLLVRQQVLVICAGGGGIPVARQQDGSLLGIEAVIDKDAASALLARQLGAGELLMLTDVDAIYDNWQQSDARAIRRITPDDLRRRQFAEGSMAPKVAAACDFVEQTGGVVGIGRLQDAAAILDGKAGTRISRDVTETLWWPGH</sequence>
<dbReference type="PANTHER" id="PTHR30409">
    <property type="entry name" value="CARBAMATE KINASE"/>
    <property type="match status" value="1"/>
</dbReference>
<comment type="caution">
    <text evidence="7">The sequence shown here is derived from an EMBL/GenBank/DDBJ whole genome shotgun (WGS) entry which is preliminary data.</text>
</comment>
<reference evidence="8" key="1">
    <citation type="journal article" date="2019" name="Int. J. Syst. Evol. Microbiol.">
        <title>The Global Catalogue of Microorganisms (GCM) 10K type strain sequencing project: providing services to taxonomists for standard genome sequencing and annotation.</title>
        <authorList>
            <consortium name="The Broad Institute Genomics Platform"/>
            <consortium name="The Broad Institute Genome Sequencing Center for Infectious Disease"/>
            <person name="Wu L."/>
            <person name="Ma J."/>
        </authorList>
    </citation>
    <scope>NUCLEOTIDE SEQUENCE [LARGE SCALE GENOMIC DNA]</scope>
    <source>
        <strain evidence="8">JCM 15134</strain>
    </source>
</reference>
<dbReference type="InterPro" id="IPR003964">
    <property type="entry name" value="Carb_kinase"/>
</dbReference>
<dbReference type="EMBL" id="BAAAET010000003">
    <property type="protein sequence ID" value="GAA0695395.1"/>
    <property type="molecule type" value="Genomic_DNA"/>
</dbReference>
<evidence type="ECO:0000256" key="1">
    <source>
        <dbReference type="ARBA" id="ARBA00011066"/>
    </source>
</evidence>
<evidence type="ECO:0000256" key="4">
    <source>
        <dbReference type="NCBIfam" id="TIGR00746"/>
    </source>
</evidence>
<dbReference type="NCBIfam" id="TIGR00746">
    <property type="entry name" value="arcC"/>
    <property type="match status" value="1"/>
</dbReference>
<evidence type="ECO:0000313" key="7">
    <source>
        <dbReference type="EMBL" id="GAA0695395.1"/>
    </source>
</evidence>
<keyword evidence="2 5" id="KW-0808">Transferase</keyword>
<dbReference type="PRINTS" id="PR01469">
    <property type="entry name" value="CARBMTKINASE"/>
</dbReference>
<evidence type="ECO:0000313" key="8">
    <source>
        <dbReference type="Proteomes" id="UP001499915"/>
    </source>
</evidence>
<proteinExistence type="inferred from homology"/>
<dbReference type="InterPro" id="IPR001048">
    <property type="entry name" value="Asp/Glu/Uridylate_kinase"/>
</dbReference>
<gene>
    <name evidence="7" type="primary">arcC</name>
    <name evidence="7" type="ORF">GCM10009104_23880</name>
</gene>
<dbReference type="RefSeq" id="WP_343806219.1">
    <property type="nucleotide sequence ID" value="NZ_BAAAET010000003.1"/>
</dbReference>